<dbReference type="PANTHER" id="PTHR35864:SF1">
    <property type="entry name" value="ZINC METALLOPROTEASE YWHC-RELATED"/>
    <property type="match status" value="1"/>
</dbReference>
<keyword evidence="4" id="KW-1003">Cell membrane</keyword>
<dbReference type="GO" id="GO:0005886">
    <property type="term" value="C:plasma membrane"/>
    <property type="evidence" value="ECO:0007669"/>
    <property type="project" value="UniProtKB-SubCell"/>
</dbReference>
<evidence type="ECO:0000256" key="6">
    <source>
        <dbReference type="ARBA" id="ARBA00022692"/>
    </source>
</evidence>
<evidence type="ECO:0000259" key="14">
    <source>
        <dbReference type="Pfam" id="PF02163"/>
    </source>
</evidence>
<keyword evidence="7" id="KW-0479">Metal-binding</keyword>
<dbReference type="Proteomes" id="UP000725649">
    <property type="component" value="Unassembled WGS sequence"/>
</dbReference>
<feature type="transmembrane region" description="Helical" evidence="13">
    <location>
        <begin position="127"/>
        <end position="147"/>
    </location>
</feature>
<name>A0A928DNJ7_9BACT</name>
<evidence type="ECO:0000313" key="16">
    <source>
        <dbReference type="Proteomes" id="UP000725649"/>
    </source>
</evidence>
<evidence type="ECO:0000256" key="4">
    <source>
        <dbReference type="ARBA" id="ARBA00022475"/>
    </source>
</evidence>
<dbReference type="EMBL" id="SUVG01000001">
    <property type="protein sequence ID" value="MBE6420585.1"/>
    <property type="molecule type" value="Genomic_DNA"/>
</dbReference>
<dbReference type="PANTHER" id="PTHR35864">
    <property type="entry name" value="ZINC METALLOPROTEASE MJ0611-RELATED"/>
    <property type="match status" value="1"/>
</dbReference>
<keyword evidence="8" id="KW-0378">Hydrolase</keyword>
<evidence type="ECO:0000256" key="5">
    <source>
        <dbReference type="ARBA" id="ARBA00022670"/>
    </source>
</evidence>
<protein>
    <submittedName>
        <fullName evidence="15">Site-2 protease family protein</fullName>
    </submittedName>
</protein>
<accession>A0A928DNJ7</accession>
<reference evidence="15" key="1">
    <citation type="submission" date="2019-04" db="EMBL/GenBank/DDBJ databases">
        <title>Evolution of Biomass-Degrading Anaerobic Consortia Revealed by Metagenomics.</title>
        <authorList>
            <person name="Peng X."/>
        </authorList>
    </citation>
    <scope>NUCLEOTIDE SEQUENCE</scope>
    <source>
        <strain evidence="15">SIG66</strain>
    </source>
</reference>
<comment type="caution">
    <text evidence="15">The sequence shown here is derived from an EMBL/GenBank/DDBJ whole genome shotgun (WGS) entry which is preliminary data.</text>
</comment>
<dbReference type="GO" id="GO:0006508">
    <property type="term" value="P:proteolysis"/>
    <property type="evidence" value="ECO:0007669"/>
    <property type="project" value="UniProtKB-KW"/>
</dbReference>
<dbReference type="AlphaFoldDB" id="A0A928DNJ7"/>
<feature type="transmembrane region" description="Helical" evidence="13">
    <location>
        <begin position="168"/>
        <end position="187"/>
    </location>
</feature>
<evidence type="ECO:0000256" key="1">
    <source>
        <dbReference type="ARBA" id="ARBA00001947"/>
    </source>
</evidence>
<dbReference type="GO" id="GO:0008237">
    <property type="term" value="F:metallopeptidase activity"/>
    <property type="evidence" value="ECO:0007669"/>
    <property type="project" value="UniProtKB-KW"/>
</dbReference>
<organism evidence="15 16">
    <name type="scientific">Candidatus Avelusimicrobium gallicola</name>
    <dbReference type="NCBI Taxonomy" id="2562704"/>
    <lineage>
        <taxon>Bacteria</taxon>
        <taxon>Pseudomonadati</taxon>
        <taxon>Elusimicrobiota</taxon>
        <taxon>Elusimicrobia</taxon>
        <taxon>Elusimicrobiales</taxon>
        <taxon>Elusimicrobiaceae</taxon>
        <taxon>Candidatus Avelusimicrobium</taxon>
    </lineage>
</organism>
<feature type="transmembrane region" description="Helical" evidence="13">
    <location>
        <begin position="90"/>
        <end position="115"/>
    </location>
</feature>
<evidence type="ECO:0000313" key="15">
    <source>
        <dbReference type="EMBL" id="MBE6420585.1"/>
    </source>
</evidence>
<comment type="cofactor">
    <cofactor evidence="1">
        <name>Zn(2+)</name>
        <dbReference type="ChEBI" id="CHEBI:29105"/>
    </cofactor>
</comment>
<dbReference type="GO" id="GO:0046872">
    <property type="term" value="F:metal ion binding"/>
    <property type="evidence" value="ECO:0007669"/>
    <property type="project" value="UniProtKB-KW"/>
</dbReference>
<evidence type="ECO:0000256" key="10">
    <source>
        <dbReference type="ARBA" id="ARBA00022989"/>
    </source>
</evidence>
<gene>
    <name evidence="15" type="ORF">E7027_00310</name>
</gene>
<feature type="domain" description="Peptidase M50" evidence="14">
    <location>
        <begin position="126"/>
        <end position="163"/>
    </location>
</feature>
<keyword evidence="5 15" id="KW-0645">Protease</keyword>
<evidence type="ECO:0000256" key="12">
    <source>
        <dbReference type="ARBA" id="ARBA00023136"/>
    </source>
</evidence>
<sequence>MEIIIFLPVLFFSIVLHEFAHGYAAYRMGDNTAYYSGRLTLNPIKHVDPVGTLAVPLFCYIMGFPLFGWARPVPVNPMKFPSPRRDMGKVALAGPLTNLALAIVCVLVMKVLLIFRQQIPYSTLETLFSLLQYGMTINVILAVFNLMPIAPLDGGRIVAALLPLKAAYIYDAFLARWGMWVVIGLVATGAVKYILFPPASFIVGLFSKFLM</sequence>
<evidence type="ECO:0000256" key="11">
    <source>
        <dbReference type="ARBA" id="ARBA00023049"/>
    </source>
</evidence>
<evidence type="ECO:0000256" key="13">
    <source>
        <dbReference type="SAM" id="Phobius"/>
    </source>
</evidence>
<feature type="transmembrane region" description="Helical" evidence="13">
    <location>
        <begin position="46"/>
        <end position="69"/>
    </location>
</feature>
<dbReference type="CDD" id="cd06158">
    <property type="entry name" value="S2P-M50_like_1"/>
    <property type="match status" value="1"/>
</dbReference>
<evidence type="ECO:0000256" key="2">
    <source>
        <dbReference type="ARBA" id="ARBA00004651"/>
    </source>
</evidence>
<evidence type="ECO:0000256" key="7">
    <source>
        <dbReference type="ARBA" id="ARBA00022723"/>
    </source>
</evidence>
<proteinExistence type="inferred from homology"/>
<dbReference type="Pfam" id="PF02163">
    <property type="entry name" value="Peptidase_M50"/>
    <property type="match status" value="1"/>
</dbReference>
<keyword evidence="9" id="KW-0862">Zinc</keyword>
<keyword evidence="10 13" id="KW-1133">Transmembrane helix</keyword>
<evidence type="ECO:0000256" key="3">
    <source>
        <dbReference type="ARBA" id="ARBA00007931"/>
    </source>
</evidence>
<comment type="similarity">
    <text evidence="3">Belongs to the peptidase M50B family.</text>
</comment>
<evidence type="ECO:0000256" key="9">
    <source>
        <dbReference type="ARBA" id="ARBA00022833"/>
    </source>
</evidence>
<keyword evidence="12 13" id="KW-0472">Membrane</keyword>
<dbReference type="InterPro" id="IPR008915">
    <property type="entry name" value="Peptidase_M50"/>
</dbReference>
<comment type="subcellular location">
    <subcellularLocation>
        <location evidence="2">Cell membrane</location>
        <topology evidence="2">Multi-pass membrane protein</topology>
    </subcellularLocation>
</comment>
<keyword evidence="11" id="KW-0482">Metalloprotease</keyword>
<dbReference type="InterPro" id="IPR044537">
    <property type="entry name" value="Rip2-like"/>
</dbReference>
<keyword evidence="6 13" id="KW-0812">Transmembrane</keyword>
<dbReference type="InterPro" id="IPR052348">
    <property type="entry name" value="Metallopeptidase_M50B"/>
</dbReference>
<evidence type="ECO:0000256" key="8">
    <source>
        <dbReference type="ARBA" id="ARBA00022801"/>
    </source>
</evidence>